<comment type="similarity">
    <text evidence="1">Belongs to the type-I restriction system S methylase family.</text>
</comment>
<evidence type="ECO:0000313" key="6">
    <source>
        <dbReference type="Proteomes" id="UP000029723"/>
    </source>
</evidence>
<keyword evidence="2" id="KW-0680">Restriction system</keyword>
<dbReference type="GO" id="GO:0004519">
    <property type="term" value="F:endonuclease activity"/>
    <property type="evidence" value="ECO:0007669"/>
    <property type="project" value="UniProtKB-KW"/>
</dbReference>
<dbReference type="InterPro" id="IPR044946">
    <property type="entry name" value="Restrct_endonuc_typeI_TRD_sf"/>
</dbReference>
<protein>
    <submittedName>
        <fullName evidence="5">Restriction endonuclease subunit S</fullName>
    </submittedName>
</protein>
<keyword evidence="5" id="KW-0255">Endonuclease</keyword>
<organism evidence="5 6">
    <name type="scientific">Hoylesella timonensis S9-PR14</name>
    <dbReference type="NCBI Taxonomy" id="1401062"/>
    <lineage>
        <taxon>Bacteria</taxon>
        <taxon>Pseudomonadati</taxon>
        <taxon>Bacteroidota</taxon>
        <taxon>Bacteroidia</taxon>
        <taxon>Bacteroidales</taxon>
        <taxon>Prevotellaceae</taxon>
        <taxon>Hoylesella</taxon>
    </lineage>
</organism>
<evidence type="ECO:0000259" key="4">
    <source>
        <dbReference type="Pfam" id="PF01420"/>
    </source>
</evidence>
<dbReference type="Proteomes" id="UP000029723">
    <property type="component" value="Unassembled WGS sequence"/>
</dbReference>
<keyword evidence="5" id="KW-0378">Hydrolase</keyword>
<keyword evidence="5" id="KW-0540">Nuclease</keyword>
<evidence type="ECO:0000256" key="2">
    <source>
        <dbReference type="ARBA" id="ARBA00022747"/>
    </source>
</evidence>
<dbReference type="PANTHER" id="PTHR43140">
    <property type="entry name" value="TYPE-1 RESTRICTION ENZYME ECOKI SPECIFICITY PROTEIN"/>
    <property type="match status" value="1"/>
</dbReference>
<dbReference type="CDD" id="cd17260">
    <property type="entry name" value="RMtype1_S_EcoEI-TRD1-CR1_like"/>
    <property type="match status" value="1"/>
</dbReference>
<reference evidence="5 6" key="1">
    <citation type="submission" date="2014-07" db="EMBL/GenBank/DDBJ databases">
        <authorList>
            <person name="McCorrison J."/>
            <person name="Sanka R."/>
            <person name="Torralba M."/>
            <person name="Gillis M."/>
            <person name="Haft D.H."/>
            <person name="Methe B."/>
            <person name="Sutton G."/>
            <person name="Nelson K.E."/>
        </authorList>
    </citation>
    <scope>NUCLEOTIDE SEQUENCE [LARGE SCALE GENOMIC DNA]</scope>
    <source>
        <strain evidence="5 6">S9-PR14</strain>
    </source>
</reference>
<name>A0A098YRC0_9BACT</name>
<evidence type="ECO:0000313" key="5">
    <source>
        <dbReference type="EMBL" id="KGI21797.1"/>
    </source>
</evidence>
<keyword evidence="3" id="KW-0238">DNA-binding</keyword>
<dbReference type="InterPro" id="IPR000055">
    <property type="entry name" value="Restrct_endonuc_typeI_TRD"/>
</dbReference>
<evidence type="ECO:0000256" key="1">
    <source>
        <dbReference type="ARBA" id="ARBA00010923"/>
    </source>
</evidence>
<gene>
    <name evidence="5" type="ORF">HMPREF9304_08090</name>
</gene>
<sequence>MQREKYLKSGAGREWFKKEVVDKPENFEPASVLLEKIRQEKERLIKEKKIKRDKNASIIYRGDDNSYYEKILATGEVKCIDEEVPFEIPQGWEWCRVSSLFQINPKVVADDNTSAAFIPMEAISAGYGSEFRYYEKKWGEIKSGYTAFADNDIAFAKITPCFQNRKSAIFEGLPNGIGAGTTELKVLRTYGDTINRWFVLYFLESPYFIDEATFKGTANQQRIIVGYLENKLFPIPPLAEQERIVSKIRLLMPIIDKYSKSQEHLDKINAELKEYLKKSILQEAIQGKLVPQVDSEGTAKELLEQIKLEKQKLVKEGKLKKSALNDSVIFRGDDNKYWEKLDDETECIDEEISFEIPPNWTWVRLDDICSFIHRGKSPKYSLIKKYPVVAQKCNQWSGFSIEKAKFIEPQSISSYKEEYILQDEDLMWNSTGLGTLGRMAIYYKKLNPYELAVADSHVTVIRPYKQYVVSKFLYYYFASNTVQSVIEDKSDGSTKQKELSTKTVKSYLVPLPPKEEQKRIVVKIKKLTQLLK</sequence>
<dbReference type="Pfam" id="PF01420">
    <property type="entry name" value="Methylase_S"/>
    <property type="match status" value="1"/>
</dbReference>
<dbReference type="InterPro" id="IPR051212">
    <property type="entry name" value="Type-I_RE_S_subunit"/>
</dbReference>
<dbReference type="EMBL" id="JRPQ01000122">
    <property type="protein sequence ID" value="KGI21797.1"/>
    <property type="molecule type" value="Genomic_DNA"/>
</dbReference>
<proteinExistence type="inferred from homology"/>
<dbReference type="Gene3D" id="3.90.220.20">
    <property type="entry name" value="DNA methylase specificity domains"/>
    <property type="match status" value="2"/>
</dbReference>
<feature type="domain" description="Type I restriction modification DNA specificity" evidence="4">
    <location>
        <begin position="359"/>
        <end position="529"/>
    </location>
</feature>
<dbReference type="SUPFAM" id="SSF116734">
    <property type="entry name" value="DNA methylase specificity domain"/>
    <property type="match status" value="2"/>
</dbReference>
<dbReference type="GO" id="GO:0009307">
    <property type="term" value="P:DNA restriction-modification system"/>
    <property type="evidence" value="ECO:0007669"/>
    <property type="project" value="UniProtKB-KW"/>
</dbReference>
<accession>A0A098YRC0</accession>
<dbReference type="GO" id="GO:0003677">
    <property type="term" value="F:DNA binding"/>
    <property type="evidence" value="ECO:0007669"/>
    <property type="project" value="UniProtKB-KW"/>
</dbReference>
<comment type="caution">
    <text evidence="5">The sequence shown here is derived from an EMBL/GenBank/DDBJ whole genome shotgun (WGS) entry which is preliminary data.</text>
</comment>
<dbReference type="AlphaFoldDB" id="A0A098YRC0"/>
<dbReference type="PANTHER" id="PTHR43140:SF1">
    <property type="entry name" value="TYPE I RESTRICTION ENZYME ECOKI SPECIFICITY SUBUNIT"/>
    <property type="match status" value="1"/>
</dbReference>
<evidence type="ECO:0000256" key="3">
    <source>
        <dbReference type="ARBA" id="ARBA00023125"/>
    </source>
</evidence>